<evidence type="ECO:0000256" key="5">
    <source>
        <dbReference type="ARBA" id="ARBA00022759"/>
    </source>
</evidence>
<evidence type="ECO:0000256" key="6">
    <source>
        <dbReference type="ARBA" id="ARBA00022801"/>
    </source>
</evidence>
<comment type="function">
    <text evidence="1">Possible endonuclease which induces a single-strand cut and initiates DNA replication.</text>
</comment>
<dbReference type="InterPro" id="IPR008766">
    <property type="entry name" value="Replication_gene_A-like"/>
</dbReference>
<keyword evidence="4" id="KW-0540">Nuclease</keyword>
<organism evidence="9">
    <name type="scientific">bacterium 19MO03SA05</name>
    <dbReference type="NCBI Taxonomy" id="2920620"/>
    <lineage>
        <taxon>Bacteria</taxon>
    </lineage>
</organism>
<evidence type="ECO:0000256" key="3">
    <source>
        <dbReference type="ARBA" id="ARBA00022705"/>
    </source>
</evidence>
<dbReference type="AlphaFoldDB" id="A0AAU6VII8"/>
<protein>
    <submittedName>
        <fullName evidence="9">Replication endonuclease</fullName>
    </submittedName>
</protein>
<feature type="region of interest" description="Disordered" evidence="7">
    <location>
        <begin position="831"/>
        <end position="855"/>
    </location>
</feature>
<evidence type="ECO:0000256" key="2">
    <source>
        <dbReference type="ARBA" id="ARBA00009260"/>
    </source>
</evidence>
<gene>
    <name evidence="9" type="ORF">MRM63_13625</name>
</gene>
<keyword evidence="5 9" id="KW-0255">Endonuclease</keyword>
<feature type="domain" description="Replication gene A protein-like" evidence="8">
    <location>
        <begin position="177"/>
        <end position="510"/>
    </location>
</feature>
<proteinExistence type="inferred from homology"/>
<comment type="similarity">
    <text evidence="2">Belongs to the phage GPA family.</text>
</comment>
<dbReference type="GO" id="GO:0004519">
    <property type="term" value="F:endonuclease activity"/>
    <property type="evidence" value="ECO:0007669"/>
    <property type="project" value="UniProtKB-KW"/>
</dbReference>
<keyword evidence="3" id="KW-0235">DNA replication</keyword>
<sequence length="855" mass="98403">MQTLSQPPELELYDLPWYSPLEPIKPEVAAIPHGYQPVTVEPDDMSVIERRLFEVDSLSHQWRKQFFADIPAYLAKYFSERYIRIYKKEGARAANTFLNEKMQPAKERVVLVLRKYKNLPTTQKVALLSEEYENTEQNDLAGLHPDTQRPQMTFDFETAEKNRKPVKNRLLAELENDEIKEMAFKISTIVFRYSQVISRQKAKDNDEISEAVTEGYEALAEFVRQFGIKPPRKYKKQTELSALQDISKMINEKWWLGRLTKARKIMREHLAIAMGQVSSKASPYASWDCIREHREQQKRNWEYIKQHTLLDEETGEEADLADMVLKSVSNPAIRRHELMVRCRGCEDIGNELGLQGLFLTLTTPSKYHNSYKKGGFIEHWNGASPREAQAYLNNVWQRIRAKLGREDIRWFGVRVAEPHHDGTPHWHLLIWVKPEDVSAVRDIFIRYATKEDRAELHPAFEKEKEKPFRKGVYVGPLDYRPRCDFGLIDPAKGTATGYIAKYISKNIDGYAMDSEVSDETGKPVKEMAKNVSAWKSRWSIRQYQFFGGAPVTTYRELRRFANQNKKAFMEYLFMQERADLLGMYHMLNRDLVGPMRPNRLLTNQYLVEVISNSYQPRIKSNSASVVNTMRAADEGNWRGYIMGQGGPFVPRDCLLITNSYEVLPFASPHGEEVRKIEGFKTAEGLFKTRTKVWTIKKKGDESENAEVLGFGSEATAFGGSAASRSSVTNCTGPLSGQVSTQLTKLLQPDRLKGSVNDQVVDDLTISALIKGSSVRLDDETSLQIRPAEVDEQGKTVRPAQLVEIKREIADEDDDLWMRFEGWDKLLDKLEPKETNQHQQPDLSFFAEREDDWPLA</sequence>
<dbReference type="Pfam" id="PF05840">
    <property type="entry name" value="Phage_GPA"/>
    <property type="match status" value="1"/>
</dbReference>
<name>A0AAU6VII8_UNCXX</name>
<reference evidence="9" key="1">
    <citation type="submission" date="2022-03" db="EMBL/GenBank/DDBJ databases">
        <title>Sea Food Isolates.</title>
        <authorList>
            <person name="Li c."/>
        </authorList>
    </citation>
    <scope>NUCLEOTIDE SEQUENCE</scope>
    <source>
        <strain evidence="9">19MO03SA05</strain>
    </source>
</reference>
<evidence type="ECO:0000256" key="1">
    <source>
        <dbReference type="ARBA" id="ARBA00003293"/>
    </source>
</evidence>
<dbReference type="GO" id="GO:0016787">
    <property type="term" value="F:hydrolase activity"/>
    <property type="evidence" value="ECO:0007669"/>
    <property type="project" value="UniProtKB-KW"/>
</dbReference>
<dbReference type="EMBL" id="CP095351">
    <property type="protein sequence ID" value="XAG86226.1"/>
    <property type="molecule type" value="Genomic_DNA"/>
</dbReference>
<evidence type="ECO:0000256" key="7">
    <source>
        <dbReference type="SAM" id="MobiDB-lite"/>
    </source>
</evidence>
<evidence type="ECO:0000313" key="9">
    <source>
        <dbReference type="EMBL" id="XAG86226.1"/>
    </source>
</evidence>
<evidence type="ECO:0000256" key="4">
    <source>
        <dbReference type="ARBA" id="ARBA00022722"/>
    </source>
</evidence>
<dbReference type="GO" id="GO:0006260">
    <property type="term" value="P:DNA replication"/>
    <property type="evidence" value="ECO:0007669"/>
    <property type="project" value="UniProtKB-KW"/>
</dbReference>
<keyword evidence="6" id="KW-0378">Hydrolase</keyword>
<accession>A0AAU6VII8</accession>
<evidence type="ECO:0000259" key="8">
    <source>
        <dbReference type="Pfam" id="PF05840"/>
    </source>
</evidence>